<dbReference type="InterPro" id="IPR018247">
    <property type="entry name" value="EF_Hand_1_Ca_BS"/>
</dbReference>
<accession>A0A556U862</accession>
<dbReference type="PROSITE" id="PS00018">
    <property type="entry name" value="EF_HAND_1"/>
    <property type="match status" value="1"/>
</dbReference>
<keyword evidence="9" id="KW-0631">Potassium channel</keyword>
<evidence type="ECO:0000313" key="20">
    <source>
        <dbReference type="EMBL" id="TSN57777.1"/>
    </source>
</evidence>
<dbReference type="PRINTS" id="PR01588">
    <property type="entry name" value="THIKCHANNEL"/>
</dbReference>
<evidence type="ECO:0000256" key="7">
    <source>
        <dbReference type="ARBA" id="ARBA00022723"/>
    </source>
</evidence>
<dbReference type="CDD" id="cd00051">
    <property type="entry name" value="EFh"/>
    <property type="match status" value="1"/>
</dbReference>
<sequence length="306" mass="34205">MFVHIPQFTRDSNSCCCGQPMVNTDTARIVLLGLVLVLYMFFGAAVFSALEEPSERQAYKKWEKKISDFVQEHSVSRLDLQVLLNDYKVANNAGIWVRGEKTIWDFPGAFYFVTTVISTIGYGHSAPSTTSGKIFLIFFGPIGCAAAILLFNLFLERVLTLVAHVLSRFHENKLFNNSQRAALSQSTTRPGGTRNGHESWKPSVYQVALILVAVWFLVACAASGLYSAVEGWTYLESMYFCFVTFSTTGFGDMDGNGYISAAELRHVMTNLGEKLTDEEVDEMIREADIDGDGQVNYEGEFWHTKI</sequence>
<keyword evidence="11" id="KW-0851">Voltage-gated channel</keyword>
<evidence type="ECO:0000256" key="5">
    <source>
        <dbReference type="ARBA" id="ARBA00022538"/>
    </source>
</evidence>
<dbReference type="GO" id="GO:0015271">
    <property type="term" value="F:outward rectifier potassium channel activity"/>
    <property type="evidence" value="ECO:0007669"/>
    <property type="project" value="TreeGrafter"/>
</dbReference>
<evidence type="ECO:0000256" key="10">
    <source>
        <dbReference type="ARBA" id="ARBA00022837"/>
    </source>
</evidence>
<dbReference type="PANTHER" id="PTHR11003">
    <property type="entry name" value="POTASSIUM CHANNEL, SUBFAMILY K"/>
    <property type="match status" value="1"/>
</dbReference>
<keyword evidence="21" id="KW-1185">Reference proteome</keyword>
<dbReference type="GO" id="GO:0005509">
    <property type="term" value="F:calcium ion binding"/>
    <property type="evidence" value="ECO:0007669"/>
    <property type="project" value="InterPro"/>
</dbReference>
<keyword evidence="3" id="KW-0813">Transport</keyword>
<keyword evidence="5" id="KW-0633">Potassium transport</keyword>
<keyword evidence="7" id="KW-0479">Metal-binding</keyword>
<keyword evidence="16 20" id="KW-0407">Ion channel</keyword>
<evidence type="ECO:0000256" key="3">
    <source>
        <dbReference type="ARBA" id="ARBA00022448"/>
    </source>
</evidence>
<keyword evidence="6 18" id="KW-0812">Transmembrane</keyword>
<dbReference type="PANTHER" id="PTHR11003:SF264">
    <property type="entry name" value="POTASSIUM CHANNEL SUBFAMILY K MEMBER 13-LIKE"/>
    <property type="match status" value="1"/>
</dbReference>
<protein>
    <submittedName>
        <fullName evidence="20">Potassium channel subfamily K member 13</fullName>
    </submittedName>
</protein>
<evidence type="ECO:0000256" key="13">
    <source>
        <dbReference type="ARBA" id="ARBA00022989"/>
    </source>
</evidence>
<evidence type="ECO:0000256" key="16">
    <source>
        <dbReference type="ARBA" id="ARBA00023303"/>
    </source>
</evidence>
<evidence type="ECO:0000256" key="17">
    <source>
        <dbReference type="ARBA" id="ARBA00034430"/>
    </source>
</evidence>
<dbReference type="Gene3D" id="1.10.238.10">
    <property type="entry name" value="EF-hand"/>
    <property type="match status" value="1"/>
</dbReference>
<evidence type="ECO:0000256" key="2">
    <source>
        <dbReference type="ARBA" id="ARBA00006666"/>
    </source>
</evidence>
<dbReference type="SUPFAM" id="SSF81324">
    <property type="entry name" value="Voltage-gated potassium channels"/>
    <property type="match status" value="2"/>
</dbReference>
<evidence type="ECO:0000256" key="8">
    <source>
        <dbReference type="ARBA" id="ARBA00022737"/>
    </source>
</evidence>
<evidence type="ECO:0000256" key="6">
    <source>
        <dbReference type="ARBA" id="ARBA00022692"/>
    </source>
</evidence>
<dbReference type="Proteomes" id="UP000319801">
    <property type="component" value="Unassembled WGS sequence"/>
</dbReference>
<dbReference type="PRINTS" id="PR01333">
    <property type="entry name" value="2POREKCHANEL"/>
</dbReference>
<proteinExistence type="inferred from homology"/>
<comment type="subcellular location">
    <subcellularLocation>
        <location evidence="1">Cell membrane</location>
        <topology evidence="1">Multi-pass membrane protein</topology>
    </subcellularLocation>
</comment>
<dbReference type="InterPro" id="IPR005410">
    <property type="entry name" value="2pore_dom_K_chnl_THIK"/>
</dbReference>
<dbReference type="Pfam" id="PF07885">
    <property type="entry name" value="Ion_trans_2"/>
    <property type="match status" value="1"/>
</dbReference>
<keyword evidence="4" id="KW-1003">Cell membrane</keyword>
<dbReference type="AlphaFoldDB" id="A0A556U862"/>
<feature type="transmembrane region" description="Helical" evidence="18">
    <location>
        <begin position="204"/>
        <end position="229"/>
    </location>
</feature>
<dbReference type="InterPro" id="IPR002048">
    <property type="entry name" value="EF_hand_dom"/>
</dbReference>
<dbReference type="PROSITE" id="PS50222">
    <property type="entry name" value="EF_HAND_2"/>
    <property type="match status" value="1"/>
</dbReference>
<feature type="domain" description="EF-hand" evidence="19">
    <location>
        <begin position="252"/>
        <end position="274"/>
    </location>
</feature>
<keyword evidence="12" id="KW-0630">Potassium</keyword>
<dbReference type="InterPro" id="IPR011992">
    <property type="entry name" value="EF-hand-dom_pair"/>
</dbReference>
<evidence type="ECO:0000256" key="12">
    <source>
        <dbReference type="ARBA" id="ARBA00022958"/>
    </source>
</evidence>
<dbReference type="InterPro" id="IPR013099">
    <property type="entry name" value="K_chnl_dom"/>
</dbReference>
<dbReference type="SUPFAM" id="SSF47473">
    <property type="entry name" value="EF-hand"/>
    <property type="match status" value="1"/>
</dbReference>
<evidence type="ECO:0000256" key="11">
    <source>
        <dbReference type="ARBA" id="ARBA00022882"/>
    </source>
</evidence>
<keyword evidence="10" id="KW-0106">Calcium</keyword>
<comment type="catalytic activity">
    <reaction evidence="17">
        <text>K(+)(in) = K(+)(out)</text>
        <dbReference type="Rhea" id="RHEA:29463"/>
        <dbReference type="ChEBI" id="CHEBI:29103"/>
    </reaction>
</comment>
<dbReference type="GO" id="GO:0005737">
    <property type="term" value="C:cytoplasm"/>
    <property type="evidence" value="ECO:0007669"/>
    <property type="project" value="UniProtKB-ARBA"/>
</dbReference>
<feature type="transmembrane region" description="Helical" evidence="18">
    <location>
        <begin position="134"/>
        <end position="155"/>
    </location>
</feature>
<keyword evidence="13 18" id="KW-1133">Transmembrane helix</keyword>
<evidence type="ECO:0000256" key="15">
    <source>
        <dbReference type="ARBA" id="ARBA00023136"/>
    </source>
</evidence>
<dbReference type="GO" id="GO:0022841">
    <property type="term" value="F:potassium ion leak channel activity"/>
    <property type="evidence" value="ECO:0007669"/>
    <property type="project" value="TreeGrafter"/>
</dbReference>
<evidence type="ECO:0000256" key="4">
    <source>
        <dbReference type="ARBA" id="ARBA00022475"/>
    </source>
</evidence>
<feature type="transmembrane region" description="Helical" evidence="18">
    <location>
        <begin position="29"/>
        <end position="50"/>
    </location>
</feature>
<name>A0A556U862_BAGYA</name>
<dbReference type="EMBL" id="VCAZ01000058">
    <property type="protein sequence ID" value="TSN57777.1"/>
    <property type="molecule type" value="Genomic_DNA"/>
</dbReference>
<keyword evidence="14" id="KW-0406">Ion transport</keyword>
<dbReference type="GO" id="GO:0005886">
    <property type="term" value="C:plasma membrane"/>
    <property type="evidence" value="ECO:0007669"/>
    <property type="project" value="UniProtKB-SubCell"/>
</dbReference>
<evidence type="ECO:0000256" key="1">
    <source>
        <dbReference type="ARBA" id="ARBA00004651"/>
    </source>
</evidence>
<evidence type="ECO:0000313" key="21">
    <source>
        <dbReference type="Proteomes" id="UP000319801"/>
    </source>
</evidence>
<keyword evidence="15 18" id="KW-0472">Membrane</keyword>
<dbReference type="Pfam" id="PF13499">
    <property type="entry name" value="EF-hand_7"/>
    <property type="match status" value="1"/>
</dbReference>
<dbReference type="FunFam" id="1.10.238.10:FF:000003">
    <property type="entry name" value="Calmodulin A"/>
    <property type="match status" value="1"/>
</dbReference>
<organism evidence="20 21">
    <name type="scientific">Bagarius yarrelli</name>
    <name type="common">Goonch</name>
    <name type="synonym">Bagrus yarrelli</name>
    <dbReference type="NCBI Taxonomy" id="175774"/>
    <lineage>
        <taxon>Eukaryota</taxon>
        <taxon>Metazoa</taxon>
        <taxon>Chordata</taxon>
        <taxon>Craniata</taxon>
        <taxon>Vertebrata</taxon>
        <taxon>Euteleostomi</taxon>
        <taxon>Actinopterygii</taxon>
        <taxon>Neopterygii</taxon>
        <taxon>Teleostei</taxon>
        <taxon>Ostariophysi</taxon>
        <taxon>Siluriformes</taxon>
        <taxon>Sisoridae</taxon>
        <taxon>Sisorinae</taxon>
        <taxon>Bagarius</taxon>
    </lineage>
</organism>
<comment type="similarity">
    <text evidence="2">Belongs to the two pore domain potassium channel (TC 1.A.1.8) family.</text>
</comment>
<comment type="caution">
    <text evidence="20">The sequence shown here is derived from an EMBL/GenBank/DDBJ whole genome shotgun (WGS) entry which is preliminary data.</text>
</comment>
<evidence type="ECO:0000256" key="14">
    <source>
        <dbReference type="ARBA" id="ARBA00023065"/>
    </source>
</evidence>
<dbReference type="SMART" id="SM00054">
    <property type="entry name" value="EFh"/>
    <property type="match status" value="2"/>
</dbReference>
<dbReference type="GO" id="GO:0030322">
    <property type="term" value="P:stabilization of membrane potential"/>
    <property type="evidence" value="ECO:0007669"/>
    <property type="project" value="TreeGrafter"/>
</dbReference>
<evidence type="ECO:0000256" key="9">
    <source>
        <dbReference type="ARBA" id="ARBA00022826"/>
    </source>
</evidence>
<reference evidence="20 21" key="1">
    <citation type="journal article" date="2019" name="Genome Biol. Evol.">
        <title>Whole-Genome Sequencing of the Giant Devil Catfish, Bagarius yarrelli.</title>
        <authorList>
            <person name="Jiang W."/>
            <person name="Lv Y."/>
            <person name="Cheng L."/>
            <person name="Yang K."/>
            <person name="Chao B."/>
            <person name="Wang X."/>
            <person name="Li Y."/>
            <person name="Pan X."/>
            <person name="You X."/>
            <person name="Zhang Y."/>
            <person name="Yang J."/>
            <person name="Li J."/>
            <person name="Zhang X."/>
            <person name="Liu S."/>
            <person name="Sun C."/>
            <person name="Yang J."/>
            <person name="Shi Q."/>
        </authorList>
    </citation>
    <scope>NUCLEOTIDE SEQUENCE [LARGE SCALE GENOMIC DNA]</scope>
    <source>
        <strain evidence="20">JWS20170419001</strain>
        <tissue evidence="20">Muscle</tissue>
    </source>
</reference>
<dbReference type="InterPro" id="IPR003280">
    <property type="entry name" value="2pore_dom_K_chnl"/>
</dbReference>
<gene>
    <name evidence="20" type="ORF">Baya_9107</name>
</gene>
<evidence type="ECO:0000259" key="19">
    <source>
        <dbReference type="PROSITE" id="PS50222"/>
    </source>
</evidence>
<dbReference type="OrthoDB" id="297496at2759"/>
<keyword evidence="8" id="KW-0677">Repeat</keyword>
<evidence type="ECO:0000256" key="18">
    <source>
        <dbReference type="SAM" id="Phobius"/>
    </source>
</evidence>
<dbReference type="GO" id="GO:0034702">
    <property type="term" value="C:monoatomic ion channel complex"/>
    <property type="evidence" value="ECO:0007669"/>
    <property type="project" value="UniProtKB-KW"/>
</dbReference>
<dbReference type="Gene3D" id="1.10.287.70">
    <property type="match status" value="1"/>
</dbReference>